<accession>A0A7J9GLC7</accession>
<comment type="caution">
    <text evidence="2">The sequence shown here is derived from an EMBL/GenBank/DDBJ whole genome shotgun (WGS) entry which is preliminary data.</text>
</comment>
<reference evidence="2 3" key="1">
    <citation type="journal article" date="2019" name="Genome Biol. Evol.">
        <title>Insights into the evolution of the New World diploid cottons (Gossypium, subgenus Houzingenia) based on genome sequencing.</title>
        <authorList>
            <person name="Grover C.E."/>
            <person name="Arick M.A. 2nd"/>
            <person name="Thrash A."/>
            <person name="Conover J.L."/>
            <person name="Sanders W.S."/>
            <person name="Peterson D.G."/>
            <person name="Frelichowski J.E."/>
            <person name="Scheffler J.A."/>
            <person name="Scheffler B.E."/>
            <person name="Wendel J.F."/>
        </authorList>
    </citation>
    <scope>NUCLEOTIDE SEQUENCE [LARGE SCALE GENOMIC DNA]</scope>
    <source>
        <strain evidence="2">0</strain>
        <tissue evidence="2">Leaf</tissue>
    </source>
</reference>
<evidence type="ECO:0000313" key="2">
    <source>
        <dbReference type="EMBL" id="MBA0798376.1"/>
    </source>
</evidence>
<organism evidence="2 3">
    <name type="scientific">Gossypium harknessii</name>
    <dbReference type="NCBI Taxonomy" id="34285"/>
    <lineage>
        <taxon>Eukaryota</taxon>
        <taxon>Viridiplantae</taxon>
        <taxon>Streptophyta</taxon>
        <taxon>Embryophyta</taxon>
        <taxon>Tracheophyta</taxon>
        <taxon>Spermatophyta</taxon>
        <taxon>Magnoliopsida</taxon>
        <taxon>eudicotyledons</taxon>
        <taxon>Gunneridae</taxon>
        <taxon>Pentapetalae</taxon>
        <taxon>rosids</taxon>
        <taxon>malvids</taxon>
        <taxon>Malvales</taxon>
        <taxon>Malvaceae</taxon>
        <taxon>Malvoideae</taxon>
        <taxon>Gossypium</taxon>
    </lineage>
</organism>
<sequence length="295" mass="33110">IGLADLRISEEEDDVLHLAGGSIVPKYLYEFCFVGCFAIVSAVDIDWVVKGLPWTFNSHLLVFHYLNNTEDPLLVPLVYLFFWVQVYDLPPRLFSEVVAQQLGNFVGVERRFNFPRGLLFTSDSNEKLMLFCFFCGCLGHGNGFCPIRLMRKVTDFDMGWDISFRAVGRWVTILLTSSGCERGLLVPFIVLAFRMEWGVHLLVPFSTYFLGLRNLILGINLEGMVATGTGCGVRETGLVLMLHDSEDSPLDGFDGKKRQRTDRSSVHISTGSNLADDTDEHSITCLYLISAATKE</sequence>
<feature type="non-terminal residue" evidence="2">
    <location>
        <position position="295"/>
    </location>
</feature>
<feature type="compositionally biased region" description="Basic and acidic residues" evidence="1">
    <location>
        <begin position="253"/>
        <end position="265"/>
    </location>
</feature>
<evidence type="ECO:0000256" key="1">
    <source>
        <dbReference type="SAM" id="MobiDB-lite"/>
    </source>
</evidence>
<keyword evidence="3" id="KW-1185">Reference proteome</keyword>
<evidence type="ECO:0008006" key="4">
    <source>
        <dbReference type="Google" id="ProtNLM"/>
    </source>
</evidence>
<gene>
    <name evidence="2" type="ORF">Gohar_008968</name>
</gene>
<evidence type="ECO:0000313" key="3">
    <source>
        <dbReference type="Proteomes" id="UP000593560"/>
    </source>
</evidence>
<name>A0A7J9GLC7_9ROSI</name>
<dbReference type="OrthoDB" id="1729074at2759"/>
<protein>
    <recommendedName>
        <fullName evidence="4">Zinc knuckle CX2CX4HX4C domain-containing protein</fullName>
    </recommendedName>
</protein>
<dbReference type="Proteomes" id="UP000593560">
    <property type="component" value="Unassembled WGS sequence"/>
</dbReference>
<proteinExistence type="predicted"/>
<dbReference type="EMBL" id="JABFAD010000005">
    <property type="protein sequence ID" value="MBA0798376.1"/>
    <property type="molecule type" value="Genomic_DNA"/>
</dbReference>
<dbReference type="AlphaFoldDB" id="A0A7J9GLC7"/>
<feature type="region of interest" description="Disordered" evidence="1">
    <location>
        <begin position="250"/>
        <end position="270"/>
    </location>
</feature>